<organism evidence="2 3">
    <name type="scientific">Trichoderma ghanense</name>
    <dbReference type="NCBI Taxonomy" id="65468"/>
    <lineage>
        <taxon>Eukaryota</taxon>
        <taxon>Fungi</taxon>
        <taxon>Dikarya</taxon>
        <taxon>Ascomycota</taxon>
        <taxon>Pezizomycotina</taxon>
        <taxon>Sordariomycetes</taxon>
        <taxon>Hypocreomycetidae</taxon>
        <taxon>Hypocreales</taxon>
        <taxon>Hypocreaceae</taxon>
        <taxon>Trichoderma</taxon>
    </lineage>
</organism>
<feature type="region of interest" description="Disordered" evidence="1">
    <location>
        <begin position="44"/>
        <end position="73"/>
    </location>
</feature>
<evidence type="ECO:0000313" key="3">
    <source>
        <dbReference type="Proteomes" id="UP001642720"/>
    </source>
</evidence>
<accession>A0ABY2GW31</accession>
<dbReference type="Proteomes" id="UP001642720">
    <property type="component" value="Unassembled WGS sequence"/>
</dbReference>
<gene>
    <name evidence="2" type="ORF">CCMA1212_008450</name>
</gene>
<evidence type="ECO:0000256" key="1">
    <source>
        <dbReference type="SAM" id="MobiDB-lite"/>
    </source>
</evidence>
<evidence type="ECO:0000313" key="2">
    <source>
        <dbReference type="EMBL" id="TFA99638.1"/>
    </source>
</evidence>
<sequence>MAAGRKGKTKRVRGAAEWLGKMLARCDEARRRLSRAELSRGRAVRCSSTREGGGSDSDSASGRRSRGRPGCEGQLSRWAVETNVAMDIRLGCGGSERSGKVQVNRIESMVVRRRELIQYGDVAGGKRSVAVAAVCGDGSHGTAASLWVRQGARSLAVSRPFAALCLALPCAGAGAAARYG</sequence>
<proteinExistence type="predicted"/>
<name>A0ABY2GW31_9HYPO</name>
<keyword evidence="3" id="KW-1185">Reference proteome</keyword>
<comment type="caution">
    <text evidence="2">The sequence shown here is derived from an EMBL/GenBank/DDBJ whole genome shotgun (WGS) entry which is preliminary data.</text>
</comment>
<dbReference type="RefSeq" id="XP_073555840.1">
    <property type="nucleotide sequence ID" value="XM_073705582.1"/>
</dbReference>
<dbReference type="GeneID" id="300580032"/>
<protein>
    <submittedName>
        <fullName evidence="2">Uncharacterized protein</fullName>
    </submittedName>
</protein>
<dbReference type="EMBL" id="PPTA01000013">
    <property type="protein sequence ID" value="TFA99638.1"/>
    <property type="molecule type" value="Genomic_DNA"/>
</dbReference>
<reference evidence="2 3" key="1">
    <citation type="submission" date="2018-01" db="EMBL/GenBank/DDBJ databases">
        <title>Genome characterization of the sugarcane-associated fungus Trichoderma ghanense CCMA-1212 and their application in lignocelulose bioconversion.</title>
        <authorList>
            <person name="Steindorff A.S."/>
            <person name="Mendes T.D."/>
            <person name="Vilela E.S.D."/>
            <person name="Rodrigues D.S."/>
            <person name="Formighieri E.F."/>
            <person name="Melo I.S."/>
            <person name="Favaro L.C.L."/>
        </authorList>
    </citation>
    <scope>NUCLEOTIDE SEQUENCE [LARGE SCALE GENOMIC DNA]</scope>
    <source>
        <strain evidence="2 3">CCMA-1212</strain>
    </source>
</reference>